<name>A0A7J7P3H1_9MAGN</name>
<gene>
    <name evidence="9" type="ORF">GIB67_029139</name>
    <name evidence="10" type="ORF">GIB67_042375</name>
</gene>
<evidence type="ECO:0000256" key="3">
    <source>
        <dbReference type="ARBA" id="ARBA00011928"/>
    </source>
</evidence>
<proteinExistence type="inferred from homology"/>
<feature type="domain" description="FAD-binding PCMH-type" evidence="8">
    <location>
        <begin position="82"/>
        <end position="260"/>
    </location>
</feature>
<comment type="catalytic activity">
    <reaction evidence="7">
        <text>N(6)-dimethylallyladenine + A + H2O = 3-methyl-2-butenal + adenine + AH2</text>
        <dbReference type="Rhea" id="RHEA:13625"/>
        <dbReference type="ChEBI" id="CHEBI:13193"/>
        <dbReference type="ChEBI" id="CHEBI:15377"/>
        <dbReference type="ChEBI" id="CHEBI:15825"/>
        <dbReference type="ChEBI" id="CHEBI:16708"/>
        <dbReference type="ChEBI" id="CHEBI:17499"/>
        <dbReference type="ChEBI" id="CHEBI:17660"/>
        <dbReference type="EC" id="1.5.99.12"/>
    </reaction>
</comment>
<dbReference type="InterPro" id="IPR036318">
    <property type="entry name" value="FAD-bd_PCMH-like_sf"/>
</dbReference>
<dbReference type="InterPro" id="IPR015345">
    <property type="entry name" value="Cytokinin_DH_FAD/cytokin-bd"/>
</dbReference>
<comment type="cofactor">
    <cofactor evidence="1">
        <name>FAD</name>
        <dbReference type="ChEBI" id="CHEBI:57692"/>
    </cofactor>
</comment>
<dbReference type="Gene3D" id="3.40.462.10">
    <property type="entry name" value="FAD-linked oxidases, C-terminal domain"/>
    <property type="match status" value="1"/>
</dbReference>
<keyword evidence="5" id="KW-0274">FAD</keyword>
<evidence type="ECO:0000313" key="9">
    <source>
        <dbReference type="EMBL" id="KAF6161695.1"/>
    </source>
</evidence>
<dbReference type="EMBL" id="JACGCM010000314">
    <property type="protein sequence ID" value="KAF6173792.1"/>
    <property type="molecule type" value="Genomic_DNA"/>
</dbReference>
<protein>
    <recommendedName>
        <fullName evidence="3">cytokinin dehydrogenase</fullName>
        <ecNumber evidence="3">1.5.99.12</ecNumber>
    </recommendedName>
</protein>
<accession>A0A7J7P3H1</accession>
<dbReference type="GO" id="GO:0071949">
    <property type="term" value="F:FAD binding"/>
    <property type="evidence" value="ECO:0007669"/>
    <property type="project" value="InterPro"/>
</dbReference>
<dbReference type="SUPFAM" id="SSF55103">
    <property type="entry name" value="FAD-linked oxidases, C-terminal domain"/>
    <property type="match status" value="1"/>
</dbReference>
<comment type="caution">
    <text evidence="10">The sequence shown here is derived from an EMBL/GenBank/DDBJ whole genome shotgun (WGS) entry which is preliminary data.</text>
</comment>
<dbReference type="PANTHER" id="PTHR13878:SF53">
    <property type="entry name" value="CYTOKININ DEHYDROGENASE 6"/>
    <property type="match status" value="1"/>
</dbReference>
<comment type="similarity">
    <text evidence="2">Belongs to the oxygen-dependent FAD-linked oxidoreductase family.</text>
</comment>
<dbReference type="InterPro" id="IPR016164">
    <property type="entry name" value="FAD-linked_Oxase-like_C"/>
</dbReference>
<dbReference type="Pfam" id="PF09265">
    <property type="entry name" value="Cytokin-bind"/>
    <property type="match status" value="1"/>
</dbReference>
<keyword evidence="11" id="KW-1185">Reference proteome</keyword>
<evidence type="ECO:0000256" key="4">
    <source>
        <dbReference type="ARBA" id="ARBA00022630"/>
    </source>
</evidence>
<dbReference type="InterPro" id="IPR016170">
    <property type="entry name" value="Cytok_DH_C_sf"/>
</dbReference>
<dbReference type="PROSITE" id="PS00862">
    <property type="entry name" value="OX2_COVAL_FAD"/>
    <property type="match status" value="1"/>
</dbReference>
<dbReference type="SUPFAM" id="SSF56176">
    <property type="entry name" value="FAD-binding/transporter-associated domain-like"/>
    <property type="match status" value="1"/>
</dbReference>
<evidence type="ECO:0000256" key="2">
    <source>
        <dbReference type="ARBA" id="ARBA00005466"/>
    </source>
</evidence>
<dbReference type="GO" id="GO:0009690">
    <property type="term" value="P:cytokinin metabolic process"/>
    <property type="evidence" value="ECO:0007669"/>
    <property type="project" value="InterPro"/>
</dbReference>
<evidence type="ECO:0000256" key="6">
    <source>
        <dbReference type="ARBA" id="ARBA00023002"/>
    </source>
</evidence>
<dbReference type="InterPro" id="IPR006094">
    <property type="entry name" value="Oxid_FAD_bind_N"/>
</dbReference>
<dbReference type="PROSITE" id="PS51387">
    <property type="entry name" value="FAD_PCMH"/>
    <property type="match status" value="1"/>
</dbReference>
<keyword evidence="6" id="KW-0560">Oxidoreductase</keyword>
<evidence type="ECO:0000256" key="1">
    <source>
        <dbReference type="ARBA" id="ARBA00001974"/>
    </source>
</evidence>
<dbReference type="EC" id="1.5.99.12" evidence="3"/>
<dbReference type="Gene3D" id="3.30.465.10">
    <property type="match status" value="1"/>
</dbReference>
<evidence type="ECO:0000313" key="11">
    <source>
        <dbReference type="Proteomes" id="UP000541444"/>
    </source>
</evidence>
<keyword evidence="4" id="KW-0285">Flavoprotein</keyword>
<dbReference type="AlphaFoldDB" id="A0A7J7P3H1"/>
<evidence type="ECO:0000259" key="8">
    <source>
        <dbReference type="PROSITE" id="PS51387"/>
    </source>
</evidence>
<dbReference type="InterPro" id="IPR016167">
    <property type="entry name" value="FAD-bd_PCMH_sub1"/>
</dbReference>
<dbReference type="Pfam" id="PF01565">
    <property type="entry name" value="FAD_binding_4"/>
    <property type="match status" value="1"/>
</dbReference>
<dbReference type="Gene3D" id="3.30.43.10">
    <property type="entry name" value="Uridine Diphospho-n-acetylenolpyruvylglucosamine Reductase, domain 2"/>
    <property type="match status" value="1"/>
</dbReference>
<dbReference type="InterPro" id="IPR006093">
    <property type="entry name" value="Oxy_OxRdtase_FAD_BS"/>
</dbReference>
<dbReference type="GO" id="GO:0019139">
    <property type="term" value="F:cytokinin dehydrogenase activity"/>
    <property type="evidence" value="ECO:0007669"/>
    <property type="project" value="UniProtKB-EC"/>
</dbReference>
<evidence type="ECO:0000313" key="10">
    <source>
        <dbReference type="EMBL" id="KAF6173792.1"/>
    </source>
</evidence>
<dbReference type="InterPro" id="IPR016166">
    <property type="entry name" value="FAD-bd_PCMH"/>
</dbReference>
<organism evidence="10 11">
    <name type="scientific">Kingdonia uniflora</name>
    <dbReference type="NCBI Taxonomy" id="39325"/>
    <lineage>
        <taxon>Eukaryota</taxon>
        <taxon>Viridiplantae</taxon>
        <taxon>Streptophyta</taxon>
        <taxon>Embryophyta</taxon>
        <taxon>Tracheophyta</taxon>
        <taxon>Spermatophyta</taxon>
        <taxon>Magnoliopsida</taxon>
        <taxon>Ranunculales</taxon>
        <taxon>Circaeasteraceae</taxon>
        <taxon>Kingdonia</taxon>
    </lineage>
</organism>
<evidence type="ECO:0000256" key="7">
    <source>
        <dbReference type="ARBA" id="ARBA00048224"/>
    </source>
</evidence>
<evidence type="ECO:0000256" key="5">
    <source>
        <dbReference type="ARBA" id="ARBA00022827"/>
    </source>
</evidence>
<dbReference type="EMBL" id="JACGCM010001110">
    <property type="protein sequence ID" value="KAF6161695.1"/>
    <property type="molecule type" value="Genomic_DNA"/>
</dbReference>
<dbReference type="PANTHER" id="PTHR13878">
    <property type="entry name" value="GULONOLACTONE OXIDASE"/>
    <property type="match status" value="1"/>
</dbReference>
<sequence>MGSLPTSFLVQQNNGLLRWSMILFLSCITARFNLCSNLPFPTSELSGSHLSELPPSLKTVSLEGNFSFDDVYHAAKDFGNRYQYYPLAILRPISVSDIETTIQHIFYMGPTSKLTVAARGHGHSLHGQSQAHRGLVINMESLQGSEIHVHTGKLPSVDVSGGELWINILHETLKYGLTPKSWTDYLHLTVGGTLSNAGVSGQAFRHGPQISNVYELEVVTGKGEKVKCSEKRNADLFYGVLGGLGQFGVITQARIALEPAPKMVKWIKALYTDFSTFTRDQEHLISLEDTFDYIEGFVIINRTGLLNNWRSSFSPQDPIEASKFNSEGRTLFCIEIAKYFNPNKRETINLVSGIHTQTNIFPMFI</sequence>
<dbReference type="Proteomes" id="UP000541444">
    <property type="component" value="Unassembled WGS sequence"/>
</dbReference>
<dbReference type="InterPro" id="IPR016169">
    <property type="entry name" value="FAD-bd_PCMH_sub2"/>
</dbReference>
<dbReference type="InterPro" id="IPR050432">
    <property type="entry name" value="FAD-linked_Oxidoreductases_BP"/>
</dbReference>
<reference evidence="10 11" key="1">
    <citation type="journal article" date="2020" name="IScience">
        <title>Genome Sequencing of the Endangered Kingdonia uniflora (Circaeasteraceae, Ranunculales) Reveals Potential Mechanisms of Evolutionary Specialization.</title>
        <authorList>
            <person name="Sun Y."/>
            <person name="Deng T."/>
            <person name="Zhang A."/>
            <person name="Moore M.J."/>
            <person name="Landis J.B."/>
            <person name="Lin N."/>
            <person name="Zhang H."/>
            <person name="Zhang X."/>
            <person name="Huang J."/>
            <person name="Zhang X."/>
            <person name="Sun H."/>
            <person name="Wang H."/>
        </authorList>
    </citation>
    <scope>NUCLEOTIDE SEQUENCE [LARGE SCALE GENOMIC DNA]</scope>
    <source>
        <strain evidence="10">TB1705</strain>
        <tissue evidence="10">Leaf</tissue>
    </source>
</reference>
<dbReference type="OrthoDB" id="415825at2759"/>